<dbReference type="EMBL" id="GU474843">
    <property type="protein sequence ID" value="ADI16663.1"/>
    <property type="molecule type" value="Genomic_DNA"/>
</dbReference>
<keyword evidence="1" id="KW-1133">Transmembrane helix</keyword>
<dbReference type="SUPFAM" id="SSF53474">
    <property type="entry name" value="alpha/beta-Hydrolases"/>
    <property type="match status" value="1"/>
</dbReference>
<keyword evidence="1" id="KW-0472">Membrane</keyword>
<proteinExistence type="predicted"/>
<sequence length="546" mass="60228">MEEAAPSLETATAKSSDNLHRWAMLAGLLLAFSEMLVRLFSGKDVVDAIWPHAVRSLGWTMTLRSSPILTLTLFVGAGLAGYLMRTAVSKGRGQRRWLLLPYGGLGLLLGLICLHLLMDVFYLRGAFLLLPTLMGWTLACLLIALGGPPTLRYPGEQRMAASRVIHMVGVFFAAWLVMPGIPAVIGYAPTPPDAPAMGYGSFPGPYTVEQYRFPFEFPEEVMAVQGNLENDVDWSVYITLPELPDDSPVTHVPLAVLLHGFSYPDIDAYQGWITHLTAKGMAVAFIQYPSDLRPDGHEEHEATYEAGMSDYLQHTYRDLAIRAGMDHVSDVLLDSSRAPEIDAHLGEVVVDPTTLWTGGHSLGASYTFLTLNSAFERGWGSHALVVALEAPASRPMQANLQPNLTGMPDQTLVQIGVPQDDMSVGLCPGAFHQQVFAELPEERNQLIEIQSDHYGFPRMVASHYLQTDPVRDSLADWSFYRRIDAQADFLVAHGRNDTFTADWAFQYMTDETMLTGMGEWSDGTPVLPLIWHRDAINSVSKFDACA</sequence>
<accession>E0XQH2</accession>
<evidence type="ECO:0000313" key="2">
    <source>
        <dbReference type="EMBL" id="ADI16663.1"/>
    </source>
</evidence>
<name>E0XQH2_9RHOB</name>
<evidence type="ECO:0000256" key="1">
    <source>
        <dbReference type="SAM" id="Phobius"/>
    </source>
</evidence>
<organism evidence="2">
    <name type="scientific">uncultured Rhodobacterales bacterium HF0010_04M21</name>
    <dbReference type="NCBI Taxonomy" id="710782"/>
    <lineage>
        <taxon>Bacteria</taxon>
        <taxon>Pseudomonadati</taxon>
        <taxon>Pseudomonadota</taxon>
        <taxon>Alphaproteobacteria</taxon>
        <taxon>Rhodobacterales</taxon>
        <taxon>environmental samples</taxon>
    </lineage>
</organism>
<dbReference type="InterPro" id="IPR029058">
    <property type="entry name" value="AB_hydrolase_fold"/>
</dbReference>
<dbReference type="Gene3D" id="3.40.50.1820">
    <property type="entry name" value="alpha/beta hydrolase"/>
    <property type="match status" value="1"/>
</dbReference>
<feature type="transmembrane region" description="Helical" evidence="1">
    <location>
        <begin position="123"/>
        <end position="144"/>
    </location>
</feature>
<feature type="transmembrane region" description="Helical" evidence="1">
    <location>
        <begin position="22"/>
        <end position="41"/>
    </location>
</feature>
<keyword evidence="1" id="KW-0812">Transmembrane</keyword>
<dbReference type="AlphaFoldDB" id="E0XQH2"/>
<feature type="transmembrane region" description="Helical" evidence="1">
    <location>
        <begin position="97"/>
        <end position="117"/>
    </location>
</feature>
<protein>
    <submittedName>
        <fullName evidence="2">Uncharacterized protein</fullName>
    </submittedName>
</protein>
<feature type="transmembrane region" description="Helical" evidence="1">
    <location>
        <begin position="164"/>
        <end position="188"/>
    </location>
</feature>
<reference evidence="2" key="1">
    <citation type="journal article" date="2011" name="Environ. Microbiol.">
        <title>Time-series analyses of Monterey Bay coastal microbial picoplankton using a 'genome proxy' microarray.</title>
        <authorList>
            <person name="Rich V.I."/>
            <person name="Pham V.D."/>
            <person name="Eppley J."/>
            <person name="Shi Y."/>
            <person name="DeLong E.F."/>
        </authorList>
    </citation>
    <scope>NUCLEOTIDE SEQUENCE</scope>
</reference>
<feature type="transmembrane region" description="Helical" evidence="1">
    <location>
        <begin position="61"/>
        <end position="85"/>
    </location>
</feature>